<evidence type="ECO:0000256" key="4">
    <source>
        <dbReference type="ARBA" id="ARBA00022989"/>
    </source>
</evidence>
<organism evidence="9">
    <name type="scientific">Polytomella parva</name>
    <dbReference type="NCBI Taxonomy" id="51329"/>
    <lineage>
        <taxon>Eukaryota</taxon>
        <taxon>Viridiplantae</taxon>
        <taxon>Chlorophyta</taxon>
        <taxon>core chlorophytes</taxon>
        <taxon>Chlorophyceae</taxon>
        <taxon>CS clade</taxon>
        <taxon>Chlamydomonadales</taxon>
        <taxon>Chlamydomonadaceae</taxon>
        <taxon>Polytomella</taxon>
    </lineage>
</organism>
<feature type="transmembrane region" description="Helical" evidence="7">
    <location>
        <begin position="26"/>
        <end position="48"/>
    </location>
</feature>
<dbReference type="Pfam" id="PF00892">
    <property type="entry name" value="EamA"/>
    <property type="match status" value="2"/>
</dbReference>
<dbReference type="AlphaFoldDB" id="A0A7S0YMI2"/>
<dbReference type="SUPFAM" id="SSF103481">
    <property type="entry name" value="Multidrug resistance efflux transporter EmrE"/>
    <property type="match status" value="2"/>
</dbReference>
<feature type="region of interest" description="Disordered" evidence="6">
    <location>
        <begin position="611"/>
        <end position="640"/>
    </location>
</feature>
<evidence type="ECO:0000256" key="1">
    <source>
        <dbReference type="ARBA" id="ARBA00004141"/>
    </source>
</evidence>
<feature type="transmembrane region" description="Helical" evidence="7">
    <location>
        <begin position="327"/>
        <end position="346"/>
    </location>
</feature>
<keyword evidence="4 7" id="KW-1133">Transmembrane helix</keyword>
<feature type="transmembrane region" description="Helical" evidence="7">
    <location>
        <begin position="353"/>
        <end position="370"/>
    </location>
</feature>
<name>A0A7S0YMI2_9CHLO</name>
<feature type="transmembrane region" description="Helical" evidence="7">
    <location>
        <begin position="454"/>
        <end position="473"/>
    </location>
</feature>
<dbReference type="GO" id="GO:0016020">
    <property type="term" value="C:membrane"/>
    <property type="evidence" value="ECO:0007669"/>
    <property type="project" value="UniProtKB-SubCell"/>
</dbReference>
<feature type="transmembrane region" description="Helical" evidence="7">
    <location>
        <begin position="586"/>
        <end position="608"/>
    </location>
</feature>
<proteinExistence type="inferred from homology"/>
<dbReference type="EMBL" id="HBFM01026201">
    <property type="protein sequence ID" value="CAD8783968.1"/>
    <property type="molecule type" value="Transcribed_RNA"/>
</dbReference>
<dbReference type="InterPro" id="IPR037185">
    <property type="entry name" value="EmrE-like"/>
</dbReference>
<feature type="transmembrane region" description="Helical" evidence="7">
    <location>
        <begin position="60"/>
        <end position="79"/>
    </location>
</feature>
<feature type="compositionally biased region" description="Acidic residues" evidence="6">
    <location>
        <begin position="187"/>
        <end position="208"/>
    </location>
</feature>
<gene>
    <name evidence="9" type="ORF">PPAR00522_LOCUS16931</name>
</gene>
<dbReference type="InterPro" id="IPR000620">
    <property type="entry name" value="EamA_dom"/>
</dbReference>
<feature type="compositionally biased region" description="Basic and acidic residues" evidence="6">
    <location>
        <begin position="232"/>
        <end position="257"/>
    </location>
</feature>
<evidence type="ECO:0000256" key="6">
    <source>
        <dbReference type="SAM" id="MobiDB-lite"/>
    </source>
</evidence>
<keyword evidence="3 7" id="KW-0812">Transmembrane</keyword>
<feature type="transmembrane region" description="Helical" evidence="7">
    <location>
        <begin position="297"/>
        <end position="321"/>
    </location>
</feature>
<dbReference type="PANTHER" id="PTHR22911">
    <property type="entry name" value="ACYL-MALONYL CONDENSING ENZYME-RELATED"/>
    <property type="match status" value="1"/>
</dbReference>
<evidence type="ECO:0000313" key="9">
    <source>
        <dbReference type="EMBL" id="CAD8783968.1"/>
    </source>
</evidence>
<evidence type="ECO:0000259" key="8">
    <source>
        <dbReference type="Pfam" id="PF00892"/>
    </source>
</evidence>
<feature type="domain" description="EamA" evidence="8">
    <location>
        <begin position="513"/>
        <end position="605"/>
    </location>
</feature>
<feature type="region of interest" description="Disordered" evidence="6">
    <location>
        <begin position="226"/>
        <end position="257"/>
    </location>
</feature>
<keyword evidence="5 7" id="KW-0472">Membrane</keyword>
<reference evidence="9" key="1">
    <citation type="submission" date="2021-01" db="EMBL/GenBank/DDBJ databases">
        <authorList>
            <person name="Corre E."/>
            <person name="Pelletier E."/>
            <person name="Niang G."/>
            <person name="Scheremetjew M."/>
            <person name="Finn R."/>
            <person name="Kale V."/>
            <person name="Holt S."/>
            <person name="Cochrane G."/>
            <person name="Meng A."/>
            <person name="Brown T."/>
            <person name="Cohen L."/>
        </authorList>
    </citation>
    <scope>NUCLEOTIDE SEQUENCE</scope>
    <source>
        <strain evidence="9">SAG 63-3</strain>
    </source>
</reference>
<feature type="region of interest" description="Disordered" evidence="6">
    <location>
        <begin position="186"/>
        <end position="208"/>
    </location>
</feature>
<evidence type="ECO:0000256" key="2">
    <source>
        <dbReference type="ARBA" id="ARBA00007635"/>
    </source>
</evidence>
<feature type="domain" description="EamA" evidence="8">
    <location>
        <begin position="291"/>
        <end position="370"/>
    </location>
</feature>
<comment type="subcellular location">
    <subcellularLocation>
        <location evidence="1">Membrane</location>
        <topology evidence="1">Multi-pass membrane protein</topology>
    </subcellularLocation>
</comment>
<evidence type="ECO:0000256" key="5">
    <source>
        <dbReference type="ARBA" id="ARBA00023136"/>
    </source>
</evidence>
<comment type="similarity">
    <text evidence="2">Belongs to the drug/metabolite transporter (DMT) superfamily. Plant drug/metabolite exporter (P-DME) (TC 2.A.7.4) family.</text>
</comment>
<evidence type="ECO:0000256" key="7">
    <source>
        <dbReference type="SAM" id="Phobius"/>
    </source>
</evidence>
<accession>A0A7S0YMI2</accession>
<evidence type="ECO:0000256" key="3">
    <source>
        <dbReference type="ARBA" id="ARBA00022692"/>
    </source>
</evidence>
<protein>
    <recommendedName>
        <fullName evidence="8">EamA domain-containing protein</fullName>
    </recommendedName>
</protein>
<sequence length="662" mass="72573">MVFSCNSDPHGRLTMPWCMRFYIIKLWNNGVFLIVLAAFLFSLTSLAVKIEGNDLPIVELVFFPSVFCFLLTLITQLAVHIRSARWRRRLFIRINVITSKCIYPCFDPLIIFRSLGFQNSTSLGSTPPSNDFSRFLSLDVLFSFTQSLVSYFHSLGWREHQPLSTEMVSSLPTADTKNRETWAQAELAEDEEIGGADGNEEDGDESEEMEGVIYAQGHWKQQVNYPEAGESDYQKTKNLETEDQKLKVKGKKEEEGRREVGENVRDNLFVSQLEDLGSLGRNKEEARRKRKKERGMVLFLTLLRAVLGSVTVISFYAAIAHLPLEDAVALFFCSPVVAAALECLVLRTERLTWAIVAGCTFTLLGVVLLSKPDLIPVSFGFPDDPVFSLWSSLSPLPSDPATSVVSISPSSFASLSHPLVDSSWVSVALLSAVANALSFIVIRRIGQRQSAVNMTLFYHTVVALSSGAIFALLRGAEDGEMKGGTAATSRKEESMNVASLLASSPSLTPSLPLLSTPLHLQTSASIDSSPTTRIRLLILITMTQFLGQILLNRGFQLESATKGSAVNVVQMLFSYVWEILVLKKPVVLASMMGSGAIAVGVLLVALMASSSSPESSSRPIEWLASDDKKRTNTDNDSAPSGHVAFALTVVKPSGTDLLPLEK</sequence>
<feature type="transmembrane region" description="Helical" evidence="7">
    <location>
        <begin position="424"/>
        <end position="442"/>
    </location>
</feature>
<dbReference type="PANTHER" id="PTHR22911:SF6">
    <property type="entry name" value="SOLUTE CARRIER FAMILY 35 MEMBER G1"/>
    <property type="match status" value="1"/>
</dbReference>